<dbReference type="PhylomeDB" id="A7RI08"/>
<name>A7RI08_NEMVE</name>
<evidence type="ECO:0000313" key="9">
    <source>
        <dbReference type="Proteomes" id="UP000001593"/>
    </source>
</evidence>
<dbReference type="InParanoid" id="A7RI08"/>
<dbReference type="InterPro" id="IPR036259">
    <property type="entry name" value="MFS_trans_sf"/>
</dbReference>
<dbReference type="PANTHER" id="PTHR16172:SF2">
    <property type="entry name" value="MAJOR FACILITATOR SUPERFAMILY DOMAIN-CONTAINING PROTEIN 6"/>
    <property type="match status" value="1"/>
</dbReference>
<dbReference type="SUPFAM" id="SSF103473">
    <property type="entry name" value="MFS general substrate transporter"/>
    <property type="match status" value="2"/>
</dbReference>
<feature type="transmembrane region" description="Helical" evidence="6">
    <location>
        <begin position="488"/>
        <end position="508"/>
    </location>
</feature>
<dbReference type="KEGG" id="nve:5521325"/>
<dbReference type="Gene3D" id="1.20.1250.20">
    <property type="entry name" value="MFS general substrate transporter like domains"/>
    <property type="match status" value="2"/>
</dbReference>
<dbReference type="InterPro" id="IPR051717">
    <property type="entry name" value="MFS_MFSD6"/>
</dbReference>
<evidence type="ECO:0000256" key="1">
    <source>
        <dbReference type="ARBA" id="ARBA00004141"/>
    </source>
</evidence>
<dbReference type="AlphaFoldDB" id="A7RI08"/>
<dbReference type="Proteomes" id="UP000001593">
    <property type="component" value="Unassembled WGS sequence"/>
</dbReference>
<evidence type="ECO:0000313" key="8">
    <source>
        <dbReference type="EMBL" id="EDO49068.1"/>
    </source>
</evidence>
<evidence type="ECO:0000256" key="2">
    <source>
        <dbReference type="ARBA" id="ARBA00005241"/>
    </source>
</evidence>
<proteinExistence type="inferred from homology"/>
<dbReference type="HOGENOM" id="CLU_013133_2_1_1"/>
<feature type="transmembrane region" description="Helical" evidence="6">
    <location>
        <begin position="107"/>
        <end position="126"/>
    </location>
</feature>
<dbReference type="GO" id="GO:0016020">
    <property type="term" value="C:membrane"/>
    <property type="evidence" value="ECO:0000318"/>
    <property type="project" value="GO_Central"/>
</dbReference>
<evidence type="ECO:0000256" key="5">
    <source>
        <dbReference type="ARBA" id="ARBA00023136"/>
    </source>
</evidence>
<dbReference type="Pfam" id="PF12832">
    <property type="entry name" value="MFS_1_like"/>
    <property type="match status" value="1"/>
</dbReference>
<keyword evidence="4 6" id="KW-1133">Transmembrane helix</keyword>
<comment type="similarity">
    <text evidence="2">Belongs to the major facilitator superfamily. MFSD6 family.</text>
</comment>
<feature type="transmembrane region" description="Helical" evidence="6">
    <location>
        <begin position="559"/>
        <end position="579"/>
    </location>
</feature>
<feature type="transmembrane region" description="Helical" evidence="6">
    <location>
        <begin position="323"/>
        <end position="341"/>
    </location>
</feature>
<dbReference type="OMA" id="XPEEDEE"/>
<accession>A7RI08</accession>
<feature type="transmembrane region" description="Helical" evidence="6">
    <location>
        <begin position="353"/>
        <end position="375"/>
    </location>
</feature>
<dbReference type="OrthoDB" id="5989317at2759"/>
<gene>
    <name evidence="8" type="ORF">NEMVEDRAFT_v1g238420</name>
</gene>
<organism evidence="8 9">
    <name type="scientific">Nematostella vectensis</name>
    <name type="common">Starlet sea anemone</name>
    <dbReference type="NCBI Taxonomy" id="45351"/>
    <lineage>
        <taxon>Eukaryota</taxon>
        <taxon>Metazoa</taxon>
        <taxon>Cnidaria</taxon>
        <taxon>Anthozoa</taxon>
        <taxon>Hexacorallia</taxon>
        <taxon>Actiniaria</taxon>
        <taxon>Edwardsiidae</taxon>
        <taxon>Nematostella</taxon>
    </lineage>
</organism>
<keyword evidence="9" id="KW-1185">Reference proteome</keyword>
<feature type="domain" description="Major facilitator superfamily associated" evidence="7">
    <location>
        <begin position="45"/>
        <end position="559"/>
    </location>
</feature>
<keyword evidence="5 6" id="KW-0472">Membrane</keyword>
<comment type="subcellular location">
    <subcellularLocation>
        <location evidence="1">Membrane</location>
        <topology evidence="1">Multi-pass membrane protein</topology>
    </subcellularLocation>
</comment>
<feature type="transmembrane region" description="Helical" evidence="6">
    <location>
        <begin position="529"/>
        <end position="553"/>
    </location>
</feature>
<evidence type="ECO:0000256" key="6">
    <source>
        <dbReference type="SAM" id="Phobius"/>
    </source>
</evidence>
<keyword evidence="3 6" id="KW-0812">Transmembrane</keyword>
<sequence length="598" mass="66727">MVNKQAEAIEKDPIIQSLERSSSLVILNQLRRFTRCLLDPDLLAAKAFCFFLYGACGALLPYLPLYLKQFGIHAYQVGIILGIGPVVQCLGAPAWAAVANKWRIGKFIFLSGILSWLVKGLLILAVHPRAQVCIQSYKNTTTNITYVHAYHLWKNKLSNTEKQWRAVYPKPTVPPKFVSTTTVHRTSANPNQNSSIPANRTILEDVLGDDDYYGDIFDGKDNLGSLQKTRRLMAVVPHHVLINQIYTNRESKLQTTKFSKSLNVTVMNEVQIDRQELNDIFLIILLFVLIGDFLQSSTFTLADASVLNRLDEDHRESPTGMRIAGCLGSMIAVILVGTIIYDSKYDLCGAPRALYYVAFYFFIGFMCMAFVNSLWFQFSYHDDRGCGSVLKVISLFTNREDSAFLVCVLYVGLCYGFLSHFLFWFVDDLGGHTLIMGTASALRELTALVFFFVGDRLLPLVGQTNVMVMTLLCYSACFFTAWRLTTDLWIIVALGVVEGATFASFWRCCEKYFAYLGTPKKIIDSTQSFLQAVFWGLGNGGGAMVGGSLITQFGARTTFGAFGVTSLVVCLLYVIYCYVLSELSKESSGDDTSSDDDQ</sequence>
<dbReference type="PANTHER" id="PTHR16172">
    <property type="entry name" value="MAJOR FACILITATOR SUPERFAMILY DOMAIN-CONTAINING PROTEIN 6-LIKE"/>
    <property type="match status" value="1"/>
</dbReference>
<dbReference type="InterPro" id="IPR024989">
    <property type="entry name" value="MFS_assoc_dom"/>
</dbReference>
<feature type="transmembrane region" description="Helical" evidence="6">
    <location>
        <begin position="403"/>
        <end position="426"/>
    </location>
</feature>
<feature type="transmembrane region" description="Helical" evidence="6">
    <location>
        <begin position="42"/>
        <end position="63"/>
    </location>
</feature>
<protein>
    <recommendedName>
        <fullName evidence="7">Major facilitator superfamily associated domain-containing protein</fullName>
    </recommendedName>
</protein>
<reference evidence="8 9" key="1">
    <citation type="journal article" date="2007" name="Science">
        <title>Sea anemone genome reveals ancestral eumetazoan gene repertoire and genomic organization.</title>
        <authorList>
            <person name="Putnam N.H."/>
            <person name="Srivastava M."/>
            <person name="Hellsten U."/>
            <person name="Dirks B."/>
            <person name="Chapman J."/>
            <person name="Salamov A."/>
            <person name="Terry A."/>
            <person name="Shapiro H."/>
            <person name="Lindquist E."/>
            <person name="Kapitonov V.V."/>
            <person name="Jurka J."/>
            <person name="Genikhovich G."/>
            <person name="Grigoriev I.V."/>
            <person name="Lucas S.M."/>
            <person name="Steele R.E."/>
            <person name="Finnerty J.R."/>
            <person name="Technau U."/>
            <person name="Martindale M.Q."/>
            <person name="Rokhsar D.S."/>
        </authorList>
    </citation>
    <scope>NUCLEOTIDE SEQUENCE [LARGE SCALE GENOMIC DNA]</scope>
    <source>
        <strain evidence="9">CH2 X CH6</strain>
    </source>
</reference>
<dbReference type="eggNOG" id="KOG3762">
    <property type="taxonomic scope" value="Eukaryota"/>
</dbReference>
<feature type="transmembrane region" description="Helical" evidence="6">
    <location>
        <begin position="75"/>
        <end position="95"/>
    </location>
</feature>
<feature type="transmembrane region" description="Helical" evidence="6">
    <location>
        <begin position="280"/>
        <end position="302"/>
    </location>
</feature>
<evidence type="ECO:0000256" key="3">
    <source>
        <dbReference type="ARBA" id="ARBA00022692"/>
    </source>
</evidence>
<evidence type="ECO:0000256" key="4">
    <source>
        <dbReference type="ARBA" id="ARBA00022989"/>
    </source>
</evidence>
<evidence type="ECO:0000259" key="7">
    <source>
        <dbReference type="Pfam" id="PF12832"/>
    </source>
</evidence>
<dbReference type="EMBL" id="DS469511">
    <property type="protein sequence ID" value="EDO49068.1"/>
    <property type="molecule type" value="Genomic_DNA"/>
</dbReference>
<feature type="transmembrane region" description="Helical" evidence="6">
    <location>
        <begin position="465"/>
        <end position="482"/>
    </location>
</feature>